<protein>
    <submittedName>
        <fullName evidence="1">Microtubule-associated protein 70</fullName>
    </submittedName>
</protein>
<dbReference type="EMBL" id="CM051406">
    <property type="protein sequence ID" value="KAJ4704092.1"/>
    <property type="molecule type" value="Genomic_DNA"/>
</dbReference>
<sequence length="583" mass="66106">MVGYDELKLGGAEEFSVSHPDPVVLELNRLQNQLKEKDRQLGAAQGEIKALRATEVLKDKAIEELRNEVNKLDKKLRVTENVLEHKNLEIRKLTNEKRDALAAQYAAEGTLRRVHANLKDDDSVPVSSVLAPLEAEVKMYKNEIAALQEDKKALERLTKSKEAALLEAEKILRSALERALIVEEVQNQNYELRRQIEICQEENRILEKTNRQKVLEVEKLSQTIKELEEAILASGAAANAIRDYRRQISELNEEKRTLERELARVKVSANRVATVVANEWKDENDKVMPVKQWLEERRLLQAEMQRLKDKLAISERTAKAEAQLKEKLKLRLKTLEEGLKHVSSFSTSPTAFCASPKTEKSTNILGFLTANNGLRKRSTSQPRASINRSSLLQQPNVENGMVNAIAGLKPADIFRKKYVSGENVLRKSLWPSKNKVADSNEKENAEVKENKDTNVNKFKDDDTTVSLDVKSKVCRNEDSQNKGNANPDSEDLVSGFLYDRLQKEVIHLRKFCGAKDTSLNAKDEEIKVLMKKVDALTKSIEVESKKVKREAAAREKEATMVKLDETRRIRSTSTSRSRVTKAP</sequence>
<proteinExistence type="predicted"/>
<keyword evidence="2" id="KW-1185">Reference proteome</keyword>
<name>A0ACC1WYA5_MELAZ</name>
<comment type="caution">
    <text evidence="1">The sequence shown here is derived from an EMBL/GenBank/DDBJ whole genome shotgun (WGS) entry which is preliminary data.</text>
</comment>
<gene>
    <name evidence="1" type="ORF">OWV82_023901</name>
</gene>
<evidence type="ECO:0000313" key="2">
    <source>
        <dbReference type="Proteomes" id="UP001164539"/>
    </source>
</evidence>
<evidence type="ECO:0000313" key="1">
    <source>
        <dbReference type="EMBL" id="KAJ4704092.1"/>
    </source>
</evidence>
<dbReference type="Proteomes" id="UP001164539">
    <property type="component" value="Chromosome 13"/>
</dbReference>
<organism evidence="1 2">
    <name type="scientific">Melia azedarach</name>
    <name type="common">Chinaberry tree</name>
    <dbReference type="NCBI Taxonomy" id="155640"/>
    <lineage>
        <taxon>Eukaryota</taxon>
        <taxon>Viridiplantae</taxon>
        <taxon>Streptophyta</taxon>
        <taxon>Embryophyta</taxon>
        <taxon>Tracheophyta</taxon>
        <taxon>Spermatophyta</taxon>
        <taxon>Magnoliopsida</taxon>
        <taxon>eudicotyledons</taxon>
        <taxon>Gunneridae</taxon>
        <taxon>Pentapetalae</taxon>
        <taxon>rosids</taxon>
        <taxon>malvids</taxon>
        <taxon>Sapindales</taxon>
        <taxon>Meliaceae</taxon>
        <taxon>Melia</taxon>
    </lineage>
</organism>
<accession>A0ACC1WYA5</accession>
<reference evidence="1 2" key="1">
    <citation type="journal article" date="2023" name="Science">
        <title>Complex scaffold remodeling in plant triterpene biosynthesis.</title>
        <authorList>
            <person name="De La Pena R."/>
            <person name="Hodgson H."/>
            <person name="Liu J.C."/>
            <person name="Stephenson M.J."/>
            <person name="Martin A.C."/>
            <person name="Owen C."/>
            <person name="Harkess A."/>
            <person name="Leebens-Mack J."/>
            <person name="Jimenez L.E."/>
            <person name="Osbourn A."/>
            <person name="Sattely E.S."/>
        </authorList>
    </citation>
    <scope>NUCLEOTIDE SEQUENCE [LARGE SCALE GENOMIC DNA]</scope>
    <source>
        <strain evidence="2">cv. JPN11</strain>
        <tissue evidence="1">Leaf</tissue>
    </source>
</reference>